<comment type="function">
    <text evidence="7">Choline transporter.</text>
</comment>
<dbReference type="GO" id="GO:0022857">
    <property type="term" value="F:transmembrane transporter activity"/>
    <property type="evidence" value="ECO:0007669"/>
    <property type="project" value="UniProtKB-UniRule"/>
</dbReference>
<feature type="transmembrane region" description="Helical" evidence="7">
    <location>
        <begin position="285"/>
        <end position="308"/>
    </location>
</feature>
<evidence type="ECO:0000256" key="6">
    <source>
        <dbReference type="ARBA" id="ARBA00023180"/>
    </source>
</evidence>
<dbReference type="OrthoDB" id="420519at2759"/>
<feature type="transmembrane region" description="Helical" evidence="7">
    <location>
        <begin position="415"/>
        <end position="435"/>
    </location>
</feature>
<organism evidence="8 9">
    <name type="scientific">Nasonia vitripennis</name>
    <name type="common">Parasitic wasp</name>
    <dbReference type="NCBI Taxonomy" id="7425"/>
    <lineage>
        <taxon>Eukaryota</taxon>
        <taxon>Metazoa</taxon>
        <taxon>Ecdysozoa</taxon>
        <taxon>Arthropoda</taxon>
        <taxon>Hexapoda</taxon>
        <taxon>Insecta</taxon>
        <taxon>Pterygota</taxon>
        <taxon>Neoptera</taxon>
        <taxon>Endopterygota</taxon>
        <taxon>Hymenoptera</taxon>
        <taxon>Apocrita</taxon>
        <taxon>Proctotrupomorpha</taxon>
        <taxon>Chalcidoidea</taxon>
        <taxon>Pteromalidae</taxon>
        <taxon>Pteromalinae</taxon>
        <taxon>Nasonia</taxon>
    </lineage>
</organism>
<feature type="transmembrane region" description="Helical" evidence="7">
    <location>
        <begin position="34"/>
        <end position="55"/>
    </location>
</feature>
<evidence type="ECO:0000256" key="1">
    <source>
        <dbReference type="ARBA" id="ARBA00004141"/>
    </source>
</evidence>
<feature type="transmembrane region" description="Helical" evidence="7">
    <location>
        <begin position="179"/>
        <end position="206"/>
    </location>
</feature>
<dbReference type="Proteomes" id="UP000002358">
    <property type="component" value="Chromosome 2"/>
</dbReference>
<evidence type="ECO:0000313" key="9">
    <source>
        <dbReference type="Proteomes" id="UP000002358"/>
    </source>
</evidence>
<feature type="transmembrane region" description="Helical" evidence="7">
    <location>
        <begin position="75"/>
        <end position="96"/>
    </location>
</feature>
<dbReference type="InParanoid" id="A0A7M7IMD2"/>
<proteinExistence type="inferred from homology"/>
<feature type="transmembrane region" description="Helical" evidence="7">
    <location>
        <begin position="103"/>
        <end position="126"/>
    </location>
</feature>
<dbReference type="AlphaFoldDB" id="A0A7M7IMD2"/>
<comment type="subcellular location">
    <subcellularLocation>
        <location evidence="7">Cell membrane</location>
        <topology evidence="7">Multi-pass membrane protein</topology>
    </subcellularLocation>
    <subcellularLocation>
        <location evidence="1">Membrane</location>
        <topology evidence="1">Multi-pass membrane protein</topology>
    </subcellularLocation>
</comment>
<accession>A0A7M7IMD2</accession>
<evidence type="ECO:0000256" key="4">
    <source>
        <dbReference type="ARBA" id="ARBA00022989"/>
    </source>
</evidence>
<keyword evidence="3 7" id="KW-0812">Transmembrane</keyword>
<evidence type="ECO:0000256" key="3">
    <source>
        <dbReference type="ARBA" id="ARBA00022692"/>
    </source>
</evidence>
<feature type="transmembrane region" description="Helical" evidence="7">
    <location>
        <begin position="383"/>
        <end position="403"/>
    </location>
</feature>
<evidence type="ECO:0000313" key="8">
    <source>
        <dbReference type="EnsemblMetazoa" id="XP_016838651"/>
    </source>
</evidence>
<keyword evidence="9" id="KW-1185">Reference proteome</keyword>
<comment type="similarity">
    <text evidence="2 7">Belongs to the CTL (choline transporter-like) family.</text>
</comment>
<dbReference type="Pfam" id="PF04515">
    <property type="entry name" value="Choline_transpo"/>
    <property type="match status" value="1"/>
</dbReference>
<sequence length="480" mass="54487">MAAKKEEKDYGKMIEYDPLWKGPMSEQRTQTDSSFLIAFVVFMCIWIAISVYALIAGDIDESYLNERGRENWYKAAKISIGFSILAGIVSIIFIVLLRWYAKFMVYTAIVVICIGLLGSIIYVGIIYKSMNTGDSSRFIVWLIMMSALLLLIIAFTICYRKKINIACEIIREASKAVMFFPSSLAFPVLPYSLYTAATIYSFIVLLYLSGIHGHTNNGHDETPTHIYLLLVIHIFGYFWLCGFITGFTRMTLSGSFATWYWTIQKAYVPKFTILQCMGTTARYHLGTIAFGSLIIAICQLINALLSYARDKLQSRGNVFACLCFGWYQYLFQNLERFVKFMSKGAYVMSSMHGTGFVQSTKDAFNLYMRNILKVIVANEVTDGVLFLGSLITIGLSVLTTWSYCGSQNLYDIMSIALITAAVFSFLISMAFFTVFKTAVDTIFLCVLEDYERNDGSEEKPYYLSLKLQSLLFKKRIEINV</sequence>
<evidence type="ECO:0000256" key="5">
    <source>
        <dbReference type="ARBA" id="ARBA00023136"/>
    </source>
</evidence>
<dbReference type="PANTHER" id="PTHR12385:SF14">
    <property type="entry name" value="CHOLINE TRANSPORTER-LIKE 2"/>
    <property type="match status" value="1"/>
</dbReference>
<dbReference type="KEGG" id="nvi:100122390"/>
<protein>
    <recommendedName>
        <fullName evidence="7">Choline transporter-like protein</fullName>
    </recommendedName>
</protein>
<feature type="transmembrane region" description="Helical" evidence="7">
    <location>
        <begin position="138"/>
        <end position="159"/>
    </location>
</feature>
<reference evidence="8" key="1">
    <citation type="submission" date="2021-01" db="UniProtKB">
        <authorList>
            <consortium name="EnsemblMetazoa"/>
        </authorList>
    </citation>
    <scope>IDENTIFICATION</scope>
</reference>
<dbReference type="SMR" id="A0A7M7IMD2"/>
<dbReference type="InterPro" id="IPR007603">
    <property type="entry name" value="Choline_transptr-like"/>
</dbReference>
<keyword evidence="4 7" id="KW-1133">Transmembrane helix</keyword>
<feature type="transmembrane region" description="Helical" evidence="7">
    <location>
        <begin position="226"/>
        <end position="247"/>
    </location>
</feature>
<evidence type="ECO:0000256" key="7">
    <source>
        <dbReference type="RuleBase" id="RU368066"/>
    </source>
</evidence>
<name>A0A7M7IMD2_NASVI</name>
<keyword evidence="6" id="KW-0325">Glycoprotein</keyword>
<keyword evidence="5 7" id="KW-0472">Membrane</keyword>
<dbReference type="EnsemblMetazoa" id="XM_016983162">
    <property type="protein sequence ID" value="XP_016838651"/>
    <property type="gene ID" value="LOC100122390"/>
</dbReference>
<dbReference type="GeneID" id="100122390"/>
<dbReference type="GO" id="GO:0005886">
    <property type="term" value="C:plasma membrane"/>
    <property type="evidence" value="ECO:0007669"/>
    <property type="project" value="UniProtKB-SubCell"/>
</dbReference>
<dbReference type="PANTHER" id="PTHR12385">
    <property type="entry name" value="CHOLINE TRANSPORTER-LIKE (SLC FAMILY 44)"/>
    <property type="match status" value="1"/>
</dbReference>
<dbReference type="RefSeq" id="XP_016838651.1">
    <property type="nucleotide sequence ID" value="XM_016983162.3"/>
</dbReference>
<evidence type="ECO:0000256" key="2">
    <source>
        <dbReference type="ARBA" id="ARBA00007168"/>
    </source>
</evidence>